<keyword evidence="2" id="KW-0472">Membrane</keyword>
<evidence type="ECO:0000313" key="3">
    <source>
        <dbReference type="EMBL" id="MQM10930.1"/>
    </source>
</evidence>
<keyword evidence="4" id="KW-1185">Reference proteome</keyword>
<feature type="transmembrane region" description="Helical" evidence="2">
    <location>
        <begin position="52"/>
        <end position="73"/>
    </location>
</feature>
<organism evidence="3 4">
    <name type="scientific">Colocasia esculenta</name>
    <name type="common">Wild taro</name>
    <name type="synonym">Arum esculentum</name>
    <dbReference type="NCBI Taxonomy" id="4460"/>
    <lineage>
        <taxon>Eukaryota</taxon>
        <taxon>Viridiplantae</taxon>
        <taxon>Streptophyta</taxon>
        <taxon>Embryophyta</taxon>
        <taxon>Tracheophyta</taxon>
        <taxon>Spermatophyta</taxon>
        <taxon>Magnoliopsida</taxon>
        <taxon>Liliopsida</taxon>
        <taxon>Araceae</taxon>
        <taxon>Aroideae</taxon>
        <taxon>Colocasieae</taxon>
        <taxon>Colocasia</taxon>
    </lineage>
</organism>
<accession>A0A843X4M6</accession>
<dbReference type="Proteomes" id="UP000652761">
    <property type="component" value="Unassembled WGS sequence"/>
</dbReference>
<sequence>MPWVGAATRSRRLWASQHGHCRAGAPHRVLGAVGLKPKPRPILPLSPSHFPFFPLLPLLSSLALSWWFVVLVLRWCRPVRVGDVVVVLGARRRQSFQREGPNGSALLVEVRLLNSGRPFRVSGSVGGDRKNRVLGMGRGIWLRIGAGRSESWLSSRMSLICPRRGRSRRRCRQRSQGHSLRVQRQQQ</sequence>
<dbReference type="AlphaFoldDB" id="A0A843X4M6"/>
<evidence type="ECO:0000313" key="4">
    <source>
        <dbReference type="Proteomes" id="UP000652761"/>
    </source>
</evidence>
<keyword evidence="2" id="KW-1133">Transmembrane helix</keyword>
<evidence type="ECO:0000256" key="1">
    <source>
        <dbReference type="SAM" id="MobiDB-lite"/>
    </source>
</evidence>
<reference evidence="3" key="1">
    <citation type="submission" date="2017-07" db="EMBL/GenBank/DDBJ databases">
        <title>Taro Niue Genome Assembly and Annotation.</title>
        <authorList>
            <person name="Atibalentja N."/>
            <person name="Keating K."/>
            <person name="Fields C.J."/>
        </authorList>
    </citation>
    <scope>NUCLEOTIDE SEQUENCE</scope>
    <source>
        <strain evidence="3">Niue_2</strain>
        <tissue evidence="3">Leaf</tissue>
    </source>
</reference>
<protein>
    <submittedName>
        <fullName evidence="3">Uncharacterized protein</fullName>
    </submittedName>
</protein>
<gene>
    <name evidence="3" type="ORF">Taro_043830</name>
</gene>
<name>A0A843X4M6_COLES</name>
<keyword evidence="2" id="KW-0812">Transmembrane</keyword>
<feature type="region of interest" description="Disordered" evidence="1">
    <location>
        <begin position="168"/>
        <end position="187"/>
    </location>
</feature>
<comment type="caution">
    <text evidence="3">The sequence shown here is derived from an EMBL/GenBank/DDBJ whole genome shotgun (WGS) entry which is preliminary data.</text>
</comment>
<dbReference type="EMBL" id="NMUH01004823">
    <property type="protein sequence ID" value="MQM10930.1"/>
    <property type="molecule type" value="Genomic_DNA"/>
</dbReference>
<evidence type="ECO:0000256" key="2">
    <source>
        <dbReference type="SAM" id="Phobius"/>
    </source>
</evidence>
<proteinExistence type="predicted"/>